<feature type="domain" description="Amidohydrolase-related" evidence="1">
    <location>
        <begin position="68"/>
        <end position="428"/>
    </location>
</feature>
<dbReference type="SUPFAM" id="SSF51338">
    <property type="entry name" value="Composite domain of metallo-dependent hydrolases"/>
    <property type="match status" value="1"/>
</dbReference>
<dbReference type="PANTHER" id="PTHR43135">
    <property type="entry name" value="ALPHA-D-RIBOSE 1-METHYLPHOSPHONATE 5-TRIPHOSPHATE DIPHOSPHATASE"/>
    <property type="match status" value="1"/>
</dbReference>
<sequence length="452" mass="47892">MTMKSGISKIIEPFALAHVRLIVGDAKGTVLPDMTVLVGAHGRIERVSPSFDTPVPDEYHYLDGTGKYAMPGLINAHTHLFSQGRPLNPKMATPKGQRIIAAMVHSPFGRPYVNAMAKASIRTLLESGVTTIRTLGDIGYEAVTLRDEIAANEMVGPRVLASGPLLAIPDGHGAPLIALESETPQEARLHTRMNIEHGVNAIKIAATGGVTDSQVLGEAGSPQMTIEQMRAICDEAHNAGIIVAAHAQGAEGVRRALQAGVDTIEHGSRLDDELIELFTHNPNALRGHSALVPTLSAGFPLCAFGRDVTGITEIQAENSKLVVDGMIAGARAAHDVGIPVGVGTDTAMTFVTQYNTWRELALLVKFAGFTPAEAIHAATAVNARILNVCASTGSLEDGKVSDMVVLDANPLESLAALARPALVIAAGHPVWHPHAKRFDDIDRLLDEAMERT</sequence>
<dbReference type="RefSeq" id="WP_034521533.1">
    <property type="nucleotide sequence ID" value="NZ_CACRSP010000003.1"/>
</dbReference>
<organism evidence="3">
    <name type="scientific">Bifidobacterium dentium</name>
    <dbReference type="NCBI Taxonomy" id="1689"/>
    <lineage>
        <taxon>Bacteria</taxon>
        <taxon>Bacillati</taxon>
        <taxon>Actinomycetota</taxon>
        <taxon>Actinomycetes</taxon>
        <taxon>Bifidobacteriales</taxon>
        <taxon>Bifidobacteriaceae</taxon>
        <taxon>Bifidobacterium</taxon>
    </lineage>
</organism>
<dbReference type="GO" id="GO:0016810">
    <property type="term" value="F:hydrolase activity, acting on carbon-nitrogen (but not peptide) bonds"/>
    <property type="evidence" value="ECO:0007669"/>
    <property type="project" value="InterPro"/>
</dbReference>
<dbReference type="CDD" id="cd01299">
    <property type="entry name" value="Met_dep_hydrolase_A"/>
    <property type="match status" value="1"/>
</dbReference>
<gene>
    <name evidence="3" type="ORF">BDLFYP24_01636</name>
    <name evidence="2" type="ORF">GBB04_06340</name>
</gene>
<dbReference type="PANTHER" id="PTHR43135:SF3">
    <property type="entry name" value="ALPHA-D-RIBOSE 1-METHYLPHOSPHONATE 5-TRIPHOSPHATE DIPHOSPHATASE"/>
    <property type="match status" value="1"/>
</dbReference>
<keyword evidence="3" id="KW-0378">Hydrolase</keyword>
<dbReference type="Proteomes" id="UP000429211">
    <property type="component" value="Unassembled WGS sequence"/>
</dbReference>
<evidence type="ECO:0000259" key="1">
    <source>
        <dbReference type="Pfam" id="PF01979"/>
    </source>
</evidence>
<evidence type="ECO:0000313" key="3">
    <source>
        <dbReference type="EMBL" id="VYS95695.1"/>
    </source>
</evidence>
<reference evidence="2 4" key="1">
    <citation type="journal article" date="2019" name="Nat. Med.">
        <title>A library of human gut bacterial isolates paired with longitudinal multiomics data enables mechanistic microbiome research.</title>
        <authorList>
            <person name="Poyet M."/>
            <person name="Groussin M."/>
            <person name="Gibbons S.M."/>
            <person name="Avila-Pacheco J."/>
            <person name="Jiang X."/>
            <person name="Kearney S.M."/>
            <person name="Perrotta A.R."/>
            <person name="Berdy B."/>
            <person name="Zhao S."/>
            <person name="Lieberman T.D."/>
            <person name="Swanson P.K."/>
            <person name="Smith M."/>
            <person name="Roesemann S."/>
            <person name="Alexander J.E."/>
            <person name="Rich S.A."/>
            <person name="Livny J."/>
            <person name="Vlamakis H."/>
            <person name="Clish C."/>
            <person name="Bullock K."/>
            <person name="Deik A."/>
            <person name="Scott J."/>
            <person name="Pierce K.A."/>
            <person name="Xavier R.J."/>
            <person name="Alm E.J."/>
        </authorList>
    </citation>
    <scope>NUCLEOTIDE SEQUENCE [LARGE SCALE GENOMIC DNA]</scope>
    <source>
        <strain evidence="2 4">BIOML-A2</strain>
    </source>
</reference>
<evidence type="ECO:0000313" key="2">
    <source>
        <dbReference type="EMBL" id="KAB7460676.1"/>
    </source>
</evidence>
<dbReference type="InterPro" id="IPR051781">
    <property type="entry name" value="Metallo-dep_Hydrolase"/>
</dbReference>
<dbReference type="EMBL" id="CACRSP010000003">
    <property type="protein sequence ID" value="VYS95695.1"/>
    <property type="molecule type" value="Genomic_DNA"/>
</dbReference>
<dbReference type="Gene3D" id="2.30.40.10">
    <property type="entry name" value="Urease, subunit C, domain 1"/>
    <property type="match status" value="1"/>
</dbReference>
<dbReference type="SUPFAM" id="SSF51556">
    <property type="entry name" value="Metallo-dependent hydrolases"/>
    <property type="match status" value="1"/>
</dbReference>
<name>A0A6N2SVZ8_9BIFI</name>
<dbReference type="AlphaFoldDB" id="A0A6N2SVZ8"/>
<dbReference type="InterPro" id="IPR057744">
    <property type="entry name" value="OTAase-like"/>
</dbReference>
<reference evidence="3" key="2">
    <citation type="submission" date="2019-11" db="EMBL/GenBank/DDBJ databases">
        <authorList>
            <person name="Feng L."/>
        </authorList>
    </citation>
    <scope>NUCLEOTIDE SEQUENCE</scope>
    <source>
        <strain evidence="3">BdentiumLFYP24</strain>
    </source>
</reference>
<dbReference type="InterPro" id="IPR006680">
    <property type="entry name" value="Amidohydro-rel"/>
</dbReference>
<dbReference type="Pfam" id="PF01979">
    <property type="entry name" value="Amidohydro_1"/>
    <property type="match status" value="1"/>
</dbReference>
<dbReference type="EMBL" id="WDPD01000005">
    <property type="protein sequence ID" value="KAB7460676.1"/>
    <property type="molecule type" value="Genomic_DNA"/>
</dbReference>
<dbReference type="Gene3D" id="1.20.58.520">
    <property type="entry name" value="Amidohydrolase"/>
    <property type="match status" value="1"/>
</dbReference>
<dbReference type="Gene3D" id="3.40.50.10910">
    <property type="entry name" value="Amidohydrolase"/>
    <property type="match status" value="1"/>
</dbReference>
<dbReference type="InterPro" id="IPR032466">
    <property type="entry name" value="Metal_Hydrolase"/>
</dbReference>
<protein>
    <submittedName>
        <fullName evidence="2">Amidohydrolase family protein</fullName>
    </submittedName>
    <submittedName>
        <fullName evidence="3">Hydroxydechloroatrazine ethylaminohydrolase</fullName>
    </submittedName>
</protein>
<dbReference type="InterPro" id="IPR011059">
    <property type="entry name" value="Metal-dep_hydrolase_composite"/>
</dbReference>
<dbReference type="Gene3D" id="3.30.110.90">
    <property type="entry name" value="Amidohydrolase"/>
    <property type="match status" value="1"/>
</dbReference>
<proteinExistence type="predicted"/>
<accession>A0A6N2SVZ8</accession>
<evidence type="ECO:0000313" key="4">
    <source>
        <dbReference type="Proteomes" id="UP000429211"/>
    </source>
</evidence>